<keyword evidence="3" id="KW-0274">FAD</keyword>
<evidence type="ECO:0000259" key="5">
    <source>
        <dbReference type="Pfam" id="PF22780"/>
    </source>
</evidence>
<dbReference type="Gene3D" id="2.40.30.10">
    <property type="entry name" value="Translation factors"/>
    <property type="match status" value="1"/>
</dbReference>
<accession>A0A1G5GU80</accession>
<organism evidence="6 7">
    <name type="scientific">Microvirga guangxiensis</name>
    <dbReference type="NCBI Taxonomy" id="549386"/>
    <lineage>
        <taxon>Bacteria</taxon>
        <taxon>Pseudomonadati</taxon>
        <taxon>Pseudomonadota</taxon>
        <taxon>Alphaproteobacteria</taxon>
        <taxon>Hyphomicrobiales</taxon>
        <taxon>Methylobacteriaceae</taxon>
        <taxon>Microvirga</taxon>
    </lineage>
</organism>
<dbReference type="OrthoDB" id="5288829at2"/>
<dbReference type="STRING" id="549386.SAMN02927923_01615"/>
<dbReference type="Pfam" id="PF03486">
    <property type="entry name" value="HI0933_like"/>
    <property type="match status" value="1"/>
</dbReference>
<dbReference type="RefSeq" id="WP_091133140.1">
    <property type="nucleotide sequence ID" value="NZ_FMVJ01000004.1"/>
</dbReference>
<dbReference type="Gene3D" id="1.10.8.260">
    <property type="entry name" value="HI0933 insert domain-like"/>
    <property type="match status" value="1"/>
</dbReference>
<dbReference type="InterPro" id="IPR004792">
    <property type="entry name" value="BaiN-like"/>
</dbReference>
<evidence type="ECO:0000256" key="1">
    <source>
        <dbReference type="ARBA" id="ARBA00001974"/>
    </source>
</evidence>
<sequence>MSPPSPSRQIAIIGGGPAGLIAAESLARAGVAVTVYDRMPSVGRKFLMAGRGGLNLTHSEEFGRFVSRYAEAEPVMAPLIEAFRPDDLRAWCEGLGQETFVGSSGRVFPKAFKASPLLRSWLTRLEGLGVRFALRHTWRGWDEDGALVFTDATGGIVKAKPDATLLALGGASWPRLGSDGAWTGILERQGIAIAPLRPANMGFTLPWSEVIRSRFEGEPLKRIALTFEGVTVKGEAIVTANGIEGGAVYALSGRLRNAIDRQGSALLHLDLRPDLSLEALTQRLSAPRKGQSASTFLRKAAGLGPLGIAILRESAPQLPLEPGTLARLIKAAPLTLTGTKSLERAISTAGGVPFSELDENLMLRRLPGVFVAGEMLDWEAPTGGYLLQATFATGIAATRGILSFLRIPDAALTSNPRSSTPHP</sequence>
<evidence type="ECO:0008006" key="8">
    <source>
        <dbReference type="Google" id="ProtNLM"/>
    </source>
</evidence>
<keyword evidence="2" id="KW-0285">Flavoprotein</keyword>
<dbReference type="EMBL" id="FMVJ01000004">
    <property type="protein sequence ID" value="SCY54188.1"/>
    <property type="molecule type" value="Genomic_DNA"/>
</dbReference>
<evidence type="ECO:0000313" key="6">
    <source>
        <dbReference type="EMBL" id="SCY54188.1"/>
    </source>
</evidence>
<dbReference type="AlphaFoldDB" id="A0A1G5GU80"/>
<dbReference type="InterPro" id="IPR055178">
    <property type="entry name" value="RsdA/BaiN/AoA(So)-like_dom"/>
</dbReference>
<comment type="cofactor">
    <cofactor evidence="1">
        <name>FAD</name>
        <dbReference type="ChEBI" id="CHEBI:57692"/>
    </cofactor>
</comment>
<name>A0A1G5GU80_9HYPH</name>
<feature type="domain" description="RsdA/BaiN/AoA(So)-like insert" evidence="5">
    <location>
        <begin position="197"/>
        <end position="347"/>
    </location>
</feature>
<dbReference type="InterPro" id="IPR022460">
    <property type="entry name" value="Flavoprotein_PP4765"/>
</dbReference>
<dbReference type="NCBIfam" id="TIGR00275">
    <property type="entry name" value="aminoacetone oxidase family FAD-binding enzyme"/>
    <property type="match status" value="1"/>
</dbReference>
<dbReference type="Pfam" id="PF22780">
    <property type="entry name" value="HI0933_like_1st"/>
    <property type="match status" value="1"/>
</dbReference>
<dbReference type="SUPFAM" id="SSF51905">
    <property type="entry name" value="FAD/NAD(P)-binding domain"/>
    <property type="match status" value="1"/>
</dbReference>
<dbReference type="PRINTS" id="PR00419">
    <property type="entry name" value="ADXRDTASE"/>
</dbReference>
<protein>
    <recommendedName>
        <fullName evidence="8">TIGR03862 family flavoprotein</fullName>
    </recommendedName>
</protein>
<feature type="domain" description="RsdA/BaiN/AoA(So)-like Rossmann fold-like" evidence="4">
    <location>
        <begin position="9"/>
        <end position="399"/>
    </location>
</feature>
<keyword evidence="7" id="KW-1185">Reference proteome</keyword>
<dbReference type="Proteomes" id="UP000199569">
    <property type="component" value="Unassembled WGS sequence"/>
</dbReference>
<reference evidence="6 7" key="1">
    <citation type="submission" date="2016-10" db="EMBL/GenBank/DDBJ databases">
        <authorList>
            <person name="de Groot N.N."/>
        </authorList>
    </citation>
    <scope>NUCLEOTIDE SEQUENCE [LARGE SCALE GENOMIC DNA]</scope>
    <source>
        <strain evidence="6 7">CGMCC 1.7666</strain>
    </source>
</reference>
<dbReference type="InterPro" id="IPR023166">
    <property type="entry name" value="BaiN-like_dom_sf"/>
</dbReference>
<dbReference type="InterPro" id="IPR057661">
    <property type="entry name" value="RsdA/BaiN/AoA(So)_Rossmann"/>
</dbReference>
<evidence type="ECO:0000256" key="2">
    <source>
        <dbReference type="ARBA" id="ARBA00022630"/>
    </source>
</evidence>
<dbReference type="SUPFAM" id="SSF160996">
    <property type="entry name" value="HI0933 insert domain-like"/>
    <property type="match status" value="1"/>
</dbReference>
<evidence type="ECO:0000259" key="4">
    <source>
        <dbReference type="Pfam" id="PF03486"/>
    </source>
</evidence>
<dbReference type="Gene3D" id="3.50.50.60">
    <property type="entry name" value="FAD/NAD(P)-binding domain"/>
    <property type="match status" value="1"/>
</dbReference>
<dbReference type="NCBIfam" id="TIGR03862">
    <property type="entry name" value="flavo_PP4765"/>
    <property type="match status" value="1"/>
</dbReference>
<dbReference type="PANTHER" id="PTHR42887">
    <property type="entry name" value="OS12G0638800 PROTEIN"/>
    <property type="match status" value="1"/>
</dbReference>
<dbReference type="PANTHER" id="PTHR42887:SF1">
    <property type="entry name" value="BLR3961 PROTEIN"/>
    <property type="match status" value="1"/>
</dbReference>
<dbReference type="InterPro" id="IPR036188">
    <property type="entry name" value="FAD/NAD-bd_sf"/>
</dbReference>
<evidence type="ECO:0000313" key="7">
    <source>
        <dbReference type="Proteomes" id="UP000199569"/>
    </source>
</evidence>
<proteinExistence type="predicted"/>
<evidence type="ECO:0000256" key="3">
    <source>
        <dbReference type="ARBA" id="ARBA00022827"/>
    </source>
</evidence>
<gene>
    <name evidence="6" type="ORF">SAMN02927923_01615</name>
</gene>